<dbReference type="GO" id="GO:0012505">
    <property type="term" value="C:endomembrane system"/>
    <property type="evidence" value="ECO:0007669"/>
    <property type="project" value="UniProtKB-SubCell"/>
</dbReference>
<proteinExistence type="predicted"/>
<keyword evidence="2 5" id="KW-0812">Transmembrane</keyword>
<reference evidence="7" key="2">
    <citation type="submission" date="2020-09" db="EMBL/GenBank/DDBJ databases">
        <authorList>
            <person name="Sun Q."/>
            <person name="Zhou Y."/>
        </authorList>
    </citation>
    <scope>NUCLEOTIDE SEQUENCE</scope>
    <source>
        <strain evidence="7">CGMCC 1.15290</strain>
    </source>
</reference>
<dbReference type="RefSeq" id="WP_188958306.1">
    <property type="nucleotide sequence ID" value="NZ_BMIB01000006.1"/>
</dbReference>
<evidence type="ECO:0000313" key="8">
    <source>
        <dbReference type="Proteomes" id="UP000627292"/>
    </source>
</evidence>
<dbReference type="Pfam" id="PF06803">
    <property type="entry name" value="DUF1232"/>
    <property type="match status" value="1"/>
</dbReference>
<evidence type="ECO:0000256" key="1">
    <source>
        <dbReference type="ARBA" id="ARBA00004127"/>
    </source>
</evidence>
<dbReference type="Proteomes" id="UP000627292">
    <property type="component" value="Unassembled WGS sequence"/>
</dbReference>
<protein>
    <recommendedName>
        <fullName evidence="6">DUF1232 domain-containing protein</fullName>
    </recommendedName>
</protein>
<sequence length="129" mass="14626">MRIGDFIKRRFRIFREEVLVLYFALRHPATPLASKAIVVLTLAYLISPLDAIPDFIPVAGFLDDIVLVPFLINTSVKMLPLHVKAASAEKARKEAKRLKILFTLALILLIILLVWLFIGIKDAIQHLLQ</sequence>
<keyword evidence="8" id="KW-1185">Reference proteome</keyword>
<dbReference type="InterPro" id="IPR010652">
    <property type="entry name" value="DUF1232"/>
</dbReference>
<reference evidence="7" key="1">
    <citation type="journal article" date="2014" name="Int. J. Syst. Evol. Microbiol.">
        <title>Complete genome sequence of Corynebacterium casei LMG S-19264T (=DSM 44701T), isolated from a smear-ripened cheese.</title>
        <authorList>
            <consortium name="US DOE Joint Genome Institute (JGI-PGF)"/>
            <person name="Walter F."/>
            <person name="Albersmeier A."/>
            <person name="Kalinowski J."/>
            <person name="Ruckert C."/>
        </authorList>
    </citation>
    <scope>NUCLEOTIDE SEQUENCE</scope>
    <source>
        <strain evidence="7">CGMCC 1.15290</strain>
    </source>
</reference>
<feature type="domain" description="DUF1232" evidence="6">
    <location>
        <begin position="35"/>
        <end position="70"/>
    </location>
</feature>
<evidence type="ECO:0000256" key="2">
    <source>
        <dbReference type="ARBA" id="ARBA00022692"/>
    </source>
</evidence>
<evidence type="ECO:0000256" key="3">
    <source>
        <dbReference type="ARBA" id="ARBA00022989"/>
    </source>
</evidence>
<gene>
    <name evidence="7" type="ORF">GCM10011379_52990</name>
</gene>
<keyword evidence="3 5" id="KW-1133">Transmembrane helix</keyword>
<dbReference type="EMBL" id="BMIB01000006">
    <property type="protein sequence ID" value="GGH81108.1"/>
    <property type="molecule type" value="Genomic_DNA"/>
</dbReference>
<dbReference type="AlphaFoldDB" id="A0A917MYX3"/>
<evidence type="ECO:0000313" key="7">
    <source>
        <dbReference type="EMBL" id="GGH81108.1"/>
    </source>
</evidence>
<evidence type="ECO:0000256" key="4">
    <source>
        <dbReference type="ARBA" id="ARBA00023136"/>
    </source>
</evidence>
<comment type="caution">
    <text evidence="7">The sequence shown here is derived from an EMBL/GenBank/DDBJ whole genome shotgun (WGS) entry which is preliminary data.</text>
</comment>
<evidence type="ECO:0000256" key="5">
    <source>
        <dbReference type="SAM" id="Phobius"/>
    </source>
</evidence>
<keyword evidence="4 5" id="KW-0472">Membrane</keyword>
<name>A0A917MYX3_9BACT</name>
<accession>A0A917MYX3</accession>
<organism evidence="7 8">
    <name type="scientific">Filimonas zeae</name>
    <dbReference type="NCBI Taxonomy" id="1737353"/>
    <lineage>
        <taxon>Bacteria</taxon>
        <taxon>Pseudomonadati</taxon>
        <taxon>Bacteroidota</taxon>
        <taxon>Chitinophagia</taxon>
        <taxon>Chitinophagales</taxon>
        <taxon>Chitinophagaceae</taxon>
        <taxon>Filimonas</taxon>
    </lineage>
</organism>
<comment type="subcellular location">
    <subcellularLocation>
        <location evidence="1">Endomembrane system</location>
        <topology evidence="1">Multi-pass membrane protein</topology>
    </subcellularLocation>
</comment>
<feature type="transmembrane region" description="Helical" evidence="5">
    <location>
        <begin position="100"/>
        <end position="120"/>
    </location>
</feature>
<evidence type="ECO:0000259" key="6">
    <source>
        <dbReference type="Pfam" id="PF06803"/>
    </source>
</evidence>